<feature type="non-terminal residue" evidence="1">
    <location>
        <position position="41"/>
    </location>
</feature>
<comment type="caution">
    <text evidence="1">The sequence shown here is derived from an EMBL/GenBank/DDBJ whole genome shotgun (WGS) entry which is preliminary data.</text>
</comment>
<dbReference type="AlphaFoldDB" id="X1BV27"/>
<accession>X1BV27</accession>
<evidence type="ECO:0000313" key="1">
    <source>
        <dbReference type="EMBL" id="GAG88028.1"/>
    </source>
</evidence>
<proteinExistence type="predicted"/>
<protein>
    <submittedName>
        <fullName evidence="1">Uncharacterized protein</fullName>
    </submittedName>
</protein>
<organism evidence="1">
    <name type="scientific">marine sediment metagenome</name>
    <dbReference type="NCBI Taxonomy" id="412755"/>
    <lineage>
        <taxon>unclassified sequences</taxon>
        <taxon>metagenomes</taxon>
        <taxon>ecological metagenomes</taxon>
    </lineage>
</organism>
<name>X1BV27_9ZZZZ</name>
<dbReference type="EMBL" id="BART01015722">
    <property type="protein sequence ID" value="GAG88028.1"/>
    <property type="molecule type" value="Genomic_DNA"/>
</dbReference>
<gene>
    <name evidence="1" type="ORF">S01H4_30457</name>
</gene>
<reference evidence="1" key="1">
    <citation type="journal article" date="2014" name="Front. Microbiol.">
        <title>High frequency of phylogenetically diverse reductive dehalogenase-homologous genes in deep subseafloor sedimentary metagenomes.</title>
        <authorList>
            <person name="Kawai M."/>
            <person name="Futagami T."/>
            <person name="Toyoda A."/>
            <person name="Takaki Y."/>
            <person name="Nishi S."/>
            <person name="Hori S."/>
            <person name="Arai W."/>
            <person name="Tsubouchi T."/>
            <person name="Morono Y."/>
            <person name="Uchiyama I."/>
            <person name="Ito T."/>
            <person name="Fujiyama A."/>
            <person name="Inagaki F."/>
            <person name="Takami H."/>
        </authorList>
    </citation>
    <scope>NUCLEOTIDE SEQUENCE</scope>
    <source>
        <strain evidence="1">Expedition CK06-06</strain>
    </source>
</reference>
<dbReference type="Gene3D" id="3.10.105.10">
    <property type="entry name" value="Dipeptide-binding Protein, Domain 3"/>
    <property type="match status" value="1"/>
</dbReference>
<sequence>MANLWVENISVYRRVAEVAQEQLRKLGIDAKITQYDSITFK</sequence>